<reference evidence="2" key="1">
    <citation type="journal article" date="2022" name="Mol. Ecol. Resour.">
        <title>The genomes of chicory, endive, great burdock and yacon provide insights into Asteraceae palaeo-polyploidization history and plant inulin production.</title>
        <authorList>
            <person name="Fan W."/>
            <person name="Wang S."/>
            <person name="Wang H."/>
            <person name="Wang A."/>
            <person name="Jiang F."/>
            <person name="Liu H."/>
            <person name="Zhao H."/>
            <person name="Xu D."/>
            <person name="Zhang Y."/>
        </authorList>
    </citation>
    <scope>NUCLEOTIDE SEQUENCE [LARGE SCALE GENOMIC DNA]</scope>
    <source>
        <strain evidence="2">cv. Yunnan</strain>
    </source>
</reference>
<proteinExistence type="predicted"/>
<dbReference type="EMBL" id="CM042042">
    <property type="protein sequence ID" value="KAI3705538.1"/>
    <property type="molecule type" value="Genomic_DNA"/>
</dbReference>
<comment type="caution">
    <text evidence="1">The sequence shown here is derived from an EMBL/GenBank/DDBJ whole genome shotgun (WGS) entry which is preliminary data.</text>
</comment>
<evidence type="ECO:0000313" key="2">
    <source>
        <dbReference type="Proteomes" id="UP001056120"/>
    </source>
</evidence>
<sequence length="98" mass="11935">MENVSAKRRMLIFLAKHLQNILGPAMETQLLRMSYTKAFYTGKYLKQKDLMYSISVWFCSTSEIISEDDYRRWWWRIEDYAGKETRRFGDKKRRLSNH</sequence>
<name>A0ACB9A6P7_9ASTR</name>
<protein>
    <submittedName>
        <fullName evidence="1">Uncharacterized protein</fullName>
    </submittedName>
</protein>
<dbReference type="Proteomes" id="UP001056120">
    <property type="component" value="Linkage Group LG25"/>
</dbReference>
<reference evidence="1 2" key="2">
    <citation type="journal article" date="2022" name="Mol. Ecol. Resour.">
        <title>The genomes of chicory, endive, great burdock and yacon provide insights into Asteraceae paleo-polyploidization history and plant inulin production.</title>
        <authorList>
            <person name="Fan W."/>
            <person name="Wang S."/>
            <person name="Wang H."/>
            <person name="Wang A."/>
            <person name="Jiang F."/>
            <person name="Liu H."/>
            <person name="Zhao H."/>
            <person name="Xu D."/>
            <person name="Zhang Y."/>
        </authorList>
    </citation>
    <scope>NUCLEOTIDE SEQUENCE [LARGE SCALE GENOMIC DNA]</scope>
    <source>
        <strain evidence="2">cv. Yunnan</strain>
        <tissue evidence="1">Leaves</tissue>
    </source>
</reference>
<accession>A0ACB9A6P7</accession>
<organism evidence="1 2">
    <name type="scientific">Smallanthus sonchifolius</name>
    <dbReference type="NCBI Taxonomy" id="185202"/>
    <lineage>
        <taxon>Eukaryota</taxon>
        <taxon>Viridiplantae</taxon>
        <taxon>Streptophyta</taxon>
        <taxon>Embryophyta</taxon>
        <taxon>Tracheophyta</taxon>
        <taxon>Spermatophyta</taxon>
        <taxon>Magnoliopsida</taxon>
        <taxon>eudicotyledons</taxon>
        <taxon>Gunneridae</taxon>
        <taxon>Pentapetalae</taxon>
        <taxon>asterids</taxon>
        <taxon>campanulids</taxon>
        <taxon>Asterales</taxon>
        <taxon>Asteraceae</taxon>
        <taxon>Asteroideae</taxon>
        <taxon>Heliantheae alliance</taxon>
        <taxon>Millerieae</taxon>
        <taxon>Smallanthus</taxon>
    </lineage>
</organism>
<keyword evidence="2" id="KW-1185">Reference proteome</keyword>
<evidence type="ECO:0000313" key="1">
    <source>
        <dbReference type="EMBL" id="KAI3705538.1"/>
    </source>
</evidence>
<gene>
    <name evidence="1" type="ORF">L1987_75777</name>
</gene>